<evidence type="ECO:0000256" key="3">
    <source>
        <dbReference type="ARBA" id="ARBA00022553"/>
    </source>
</evidence>
<evidence type="ECO:0000313" key="9">
    <source>
        <dbReference type="EMBL" id="KAB2796216.1"/>
    </source>
</evidence>
<evidence type="ECO:0000256" key="5">
    <source>
        <dbReference type="ARBA" id="ARBA00022741"/>
    </source>
</evidence>
<evidence type="ECO:0000256" key="7">
    <source>
        <dbReference type="ARBA" id="ARBA00022840"/>
    </source>
</evidence>
<evidence type="ECO:0000256" key="4">
    <source>
        <dbReference type="ARBA" id="ARBA00022679"/>
    </source>
</evidence>
<dbReference type="SMART" id="SM00911">
    <property type="entry name" value="HWE_HK"/>
    <property type="match status" value="1"/>
</dbReference>
<proteinExistence type="predicted"/>
<name>A0A6I0DS02_BRUAN</name>
<feature type="domain" description="Signal transduction histidine kinase HWE region" evidence="8">
    <location>
        <begin position="171"/>
        <end position="250"/>
    </location>
</feature>
<evidence type="ECO:0000259" key="8">
    <source>
        <dbReference type="SMART" id="SM00911"/>
    </source>
</evidence>
<keyword evidence="6" id="KW-0418">Kinase</keyword>
<gene>
    <name evidence="9" type="ORF">F9L06_15800</name>
</gene>
<reference evidence="9 10" key="1">
    <citation type="submission" date="2019-09" db="EMBL/GenBank/DDBJ databases">
        <title>Taxonomic organization of the family Brucellaceae based on a phylogenomic approach.</title>
        <authorList>
            <person name="Leclercq S."/>
            <person name="Cloeckaert A."/>
            <person name="Zygmunt M.S."/>
        </authorList>
    </citation>
    <scope>NUCLEOTIDE SEQUENCE [LARGE SCALE GENOMIC DNA]</scope>
    <source>
        <strain evidence="9 10">CCUG 34461</strain>
    </source>
</reference>
<dbReference type="EMBL" id="WBWX01000005">
    <property type="protein sequence ID" value="KAB2796216.1"/>
    <property type="molecule type" value="Genomic_DNA"/>
</dbReference>
<dbReference type="Pfam" id="PF08448">
    <property type="entry name" value="PAS_4"/>
    <property type="match status" value="1"/>
</dbReference>
<evidence type="ECO:0000256" key="6">
    <source>
        <dbReference type="ARBA" id="ARBA00022777"/>
    </source>
</evidence>
<comment type="catalytic activity">
    <reaction evidence="1">
        <text>ATP + protein L-histidine = ADP + protein N-phospho-L-histidine.</text>
        <dbReference type="EC" id="2.7.13.3"/>
    </reaction>
</comment>
<dbReference type="InterPro" id="IPR013656">
    <property type="entry name" value="PAS_4"/>
</dbReference>
<dbReference type="PANTHER" id="PTHR41523">
    <property type="entry name" value="TWO-COMPONENT SYSTEM SENSOR PROTEIN"/>
    <property type="match status" value="1"/>
</dbReference>
<keyword evidence="5" id="KW-0547">Nucleotide-binding</keyword>
<dbReference type="PANTHER" id="PTHR41523:SF7">
    <property type="entry name" value="HISTIDINE KINASE"/>
    <property type="match status" value="1"/>
</dbReference>
<dbReference type="GO" id="GO:0004673">
    <property type="term" value="F:protein histidine kinase activity"/>
    <property type="evidence" value="ECO:0007669"/>
    <property type="project" value="UniProtKB-EC"/>
</dbReference>
<dbReference type="GO" id="GO:0005524">
    <property type="term" value="F:ATP binding"/>
    <property type="evidence" value="ECO:0007669"/>
    <property type="project" value="UniProtKB-KW"/>
</dbReference>
<keyword evidence="3" id="KW-0597">Phosphoprotein</keyword>
<sequence length="365" mass="40182">MEQFMDSAVLFLHARGQSADEIRMLDWNSNPIGKPENWPTSLITAVQMMLASHFPKAIIWGPEFTTIYNDAFRQILGEKENCMGASFRDIWAEAWDEIQPMVQKAYAGEAIFIEDFPLVIDRHGYPEQCYFTFCYSPIYNERGQIAGMMDTVIETTTKVEAEKHARILNAELAHRIKNTFSIVAAIAGQTFNNNADEEVINTFTRRLFALGNAHDVLRLGKSSEGSLRQIVSGITNALAVADRVQISGPDVLIGPKGASTLSLLIHELTTNAIKYGALSNNEGHVLLEVAVSKKQDDAVFSLRWAEFGGPPVIAPTKTGFGSKLIKMGLLGAGEVDADYGTEGFVAKFSAPLRQLQGEGRLFDST</sequence>
<dbReference type="Pfam" id="PF07536">
    <property type="entry name" value="HWE_HK"/>
    <property type="match status" value="1"/>
</dbReference>
<keyword evidence="4" id="KW-0808">Transferase</keyword>
<dbReference type="Gene3D" id="3.30.450.20">
    <property type="entry name" value="PAS domain"/>
    <property type="match status" value="1"/>
</dbReference>
<comment type="caution">
    <text evidence="9">The sequence shown here is derived from an EMBL/GenBank/DDBJ whole genome shotgun (WGS) entry which is preliminary data.</text>
</comment>
<keyword evidence="7" id="KW-0067">ATP-binding</keyword>
<dbReference type="AlphaFoldDB" id="A0A6I0DS02"/>
<accession>A0A6I0DS02</accession>
<evidence type="ECO:0000313" key="10">
    <source>
        <dbReference type="Proteomes" id="UP000441102"/>
    </source>
</evidence>
<evidence type="ECO:0000256" key="1">
    <source>
        <dbReference type="ARBA" id="ARBA00000085"/>
    </source>
</evidence>
<organism evidence="9 10">
    <name type="scientific">Brucella anthropi</name>
    <name type="common">Ochrobactrum anthropi</name>
    <dbReference type="NCBI Taxonomy" id="529"/>
    <lineage>
        <taxon>Bacteria</taxon>
        <taxon>Pseudomonadati</taxon>
        <taxon>Pseudomonadota</taxon>
        <taxon>Alphaproteobacteria</taxon>
        <taxon>Hyphomicrobiales</taxon>
        <taxon>Brucellaceae</taxon>
        <taxon>Brucella/Ochrobactrum group</taxon>
        <taxon>Brucella</taxon>
    </lineage>
</organism>
<dbReference type="Proteomes" id="UP000441102">
    <property type="component" value="Unassembled WGS sequence"/>
</dbReference>
<dbReference type="InterPro" id="IPR011102">
    <property type="entry name" value="Sig_transdc_His_kinase_HWE"/>
</dbReference>
<evidence type="ECO:0000256" key="2">
    <source>
        <dbReference type="ARBA" id="ARBA00012438"/>
    </source>
</evidence>
<protein>
    <recommendedName>
        <fullName evidence="2">histidine kinase</fullName>
        <ecNumber evidence="2">2.7.13.3</ecNumber>
    </recommendedName>
</protein>
<dbReference type="EC" id="2.7.13.3" evidence="2"/>